<evidence type="ECO:0000256" key="8">
    <source>
        <dbReference type="SAM" id="MobiDB-lite"/>
    </source>
</evidence>
<proteinExistence type="inferred from homology"/>
<sequence length="213" mass="23079">MHLLGHNLPDHKPLKIALLTFYGISHPIALRLLARLSIHSEALVSDLTEPQLTSLSAYLSSPSTTLKSKDVTIKLSPPTNTNTNSSSSSSSSLLPKGNQTIFSLGLGNSNKGKSKATSTEKEDPLDELKLETEARRSMQADIAHLRMVGTYRGKRHAAGYPVRGQRTQTNASTAKKHNRVERRGFASSAISPSFGTTEIPSPPSRILKELSLI</sequence>
<dbReference type="PROSITE" id="PS50159">
    <property type="entry name" value="RIBOSOMAL_S13_2"/>
    <property type="match status" value="1"/>
</dbReference>
<dbReference type="RefSeq" id="XP_066075917.1">
    <property type="nucleotide sequence ID" value="XM_066219820.1"/>
</dbReference>
<feature type="region of interest" description="Disordered" evidence="8">
    <location>
        <begin position="70"/>
        <end position="126"/>
    </location>
</feature>
<dbReference type="Proteomes" id="UP001355207">
    <property type="component" value="Chromosome 5"/>
</dbReference>
<dbReference type="InterPro" id="IPR001892">
    <property type="entry name" value="Ribosomal_uS13"/>
</dbReference>
<dbReference type="GO" id="GO:0003735">
    <property type="term" value="F:structural constituent of ribosome"/>
    <property type="evidence" value="ECO:0007669"/>
    <property type="project" value="InterPro"/>
</dbReference>
<organism evidence="9 10">
    <name type="scientific">Kwoniella dendrophila CBS 6074</name>
    <dbReference type="NCBI Taxonomy" id="1295534"/>
    <lineage>
        <taxon>Eukaryota</taxon>
        <taxon>Fungi</taxon>
        <taxon>Dikarya</taxon>
        <taxon>Basidiomycota</taxon>
        <taxon>Agaricomycotina</taxon>
        <taxon>Tremellomycetes</taxon>
        <taxon>Tremellales</taxon>
        <taxon>Cryptococcaceae</taxon>
        <taxon>Kwoniella</taxon>
    </lineage>
</organism>
<dbReference type="PROSITE" id="PS00646">
    <property type="entry name" value="RIBOSOMAL_S13_1"/>
    <property type="match status" value="1"/>
</dbReference>
<evidence type="ECO:0000256" key="4">
    <source>
        <dbReference type="ARBA" id="ARBA00023128"/>
    </source>
</evidence>
<dbReference type="InterPro" id="IPR010979">
    <property type="entry name" value="Ribosomal_uS13-like_H2TH"/>
</dbReference>
<evidence type="ECO:0000256" key="5">
    <source>
        <dbReference type="ARBA" id="ARBA00023274"/>
    </source>
</evidence>
<keyword evidence="5" id="KW-0687">Ribonucleoprotein</keyword>
<comment type="subcellular location">
    <subcellularLocation>
        <location evidence="1">Mitochondrion</location>
    </subcellularLocation>
</comment>
<dbReference type="Gene3D" id="1.10.8.50">
    <property type="match status" value="1"/>
</dbReference>
<dbReference type="InterPro" id="IPR027437">
    <property type="entry name" value="Rbsml_uS13_C"/>
</dbReference>
<gene>
    <name evidence="9" type="ORF">L201_004072</name>
</gene>
<dbReference type="PANTHER" id="PTHR10871">
    <property type="entry name" value="30S RIBOSOMAL PROTEIN S13/40S RIBOSOMAL PROTEIN S18"/>
    <property type="match status" value="1"/>
</dbReference>
<evidence type="ECO:0000313" key="9">
    <source>
        <dbReference type="EMBL" id="WWC89154.1"/>
    </source>
</evidence>
<dbReference type="EMBL" id="CP144102">
    <property type="protein sequence ID" value="WWC89154.1"/>
    <property type="molecule type" value="Genomic_DNA"/>
</dbReference>
<dbReference type="SUPFAM" id="SSF46946">
    <property type="entry name" value="S13-like H2TH domain"/>
    <property type="match status" value="1"/>
</dbReference>
<dbReference type="FunFam" id="4.10.910.10:FF:000004">
    <property type="entry name" value="Small subunit ribosomal protein S13"/>
    <property type="match status" value="1"/>
</dbReference>
<dbReference type="AlphaFoldDB" id="A0AAX4JWJ3"/>
<dbReference type="Gene3D" id="4.10.910.10">
    <property type="entry name" value="30s ribosomal protein s13, domain 2"/>
    <property type="match status" value="1"/>
</dbReference>
<keyword evidence="3" id="KW-0689">Ribosomal protein</keyword>
<comment type="function">
    <text evidence="6">Component of the mitochondrial ribosome (mitoribosome), a dedicated translation machinery responsible for the synthesis of mitochondrial genome-encoded proteins, including at least some of the essential transmembrane subunits of the mitochondrial respiratory chain. The mitoribosomes are attached to the mitochondrial inner membrane and translation products are cotranslationally integrated into the membrane.</text>
</comment>
<feature type="compositionally biased region" description="Low complexity" evidence="8">
    <location>
        <begin position="75"/>
        <end position="95"/>
    </location>
</feature>
<dbReference type="GO" id="GO:0006412">
    <property type="term" value="P:translation"/>
    <property type="evidence" value="ECO:0007669"/>
    <property type="project" value="InterPro"/>
</dbReference>
<feature type="compositionally biased region" description="Polar residues" evidence="8">
    <location>
        <begin position="97"/>
        <end position="117"/>
    </location>
</feature>
<dbReference type="GeneID" id="91094742"/>
<protein>
    <recommendedName>
        <fullName evidence="7">Small ribosomal subunit protein uS13m</fullName>
    </recommendedName>
</protein>
<dbReference type="GO" id="GO:0015935">
    <property type="term" value="C:small ribosomal subunit"/>
    <property type="evidence" value="ECO:0007669"/>
    <property type="project" value="TreeGrafter"/>
</dbReference>
<keyword evidence="4" id="KW-0496">Mitochondrion</keyword>
<evidence type="ECO:0000256" key="1">
    <source>
        <dbReference type="ARBA" id="ARBA00004173"/>
    </source>
</evidence>
<evidence type="ECO:0000256" key="2">
    <source>
        <dbReference type="ARBA" id="ARBA00008080"/>
    </source>
</evidence>
<evidence type="ECO:0000256" key="7">
    <source>
        <dbReference type="ARBA" id="ARBA00040757"/>
    </source>
</evidence>
<dbReference type="GO" id="GO:0005739">
    <property type="term" value="C:mitochondrion"/>
    <property type="evidence" value="ECO:0007669"/>
    <property type="project" value="UniProtKB-SubCell"/>
</dbReference>
<keyword evidence="10" id="KW-1185">Reference proteome</keyword>
<evidence type="ECO:0000256" key="6">
    <source>
        <dbReference type="ARBA" id="ARBA00037226"/>
    </source>
</evidence>
<dbReference type="InterPro" id="IPR018269">
    <property type="entry name" value="Ribosomal_uS13_CS"/>
</dbReference>
<accession>A0AAX4JWJ3</accession>
<comment type="similarity">
    <text evidence="2">Belongs to the universal ribosomal protein uS13 family.</text>
</comment>
<evidence type="ECO:0000313" key="10">
    <source>
        <dbReference type="Proteomes" id="UP001355207"/>
    </source>
</evidence>
<reference evidence="9 10" key="1">
    <citation type="submission" date="2024-01" db="EMBL/GenBank/DDBJ databases">
        <title>Comparative genomics of Cryptococcus and Kwoniella reveals pathogenesis evolution and contrasting modes of karyotype evolution via chromosome fusion or intercentromeric recombination.</title>
        <authorList>
            <person name="Coelho M.A."/>
            <person name="David-Palma M."/>
            <person name="Shea T."/>
            <person name="Bowers K."/>
            <person name="McGinley-Smith S."/>
            <person name="Mohammad A.W."/>
            <person name="Gnirke A."/>
            <person name="Yurkov A.M."/>
            <person name="Nowrousian M."/>
            <person name="Sun S."/>
            <person name="Cuomo C.A."/>
            <person name="Heitman J."/>
        </authorList>
    </citation>
    <scope>NUCLEOTIDE SEQUENCE [LARGE SCALE GENOMIC DNA]</scope>
    <source>
        <strain evidence="9 10">CBS 6074</strain>
    </source>
</reference>
<dbReference type="GO" id="GO:0003723">
    <property type="term" value="F:RNA binding"/>
    <property type="evidence" value="ECO:0007669"/>
    <property type="project" value="InterPro"/>
</dbReference>
<dbReference type="PANTHER" id="PTHR10871:SF1">
    <property type="entry name" value="SMALL RIBOSOMAL SUBUNIT PROTEIN US13M"/>
    <property type="match status" value="1"/>
</dbReference>
<dbReference type="Pfam" id="PF00416">
    <property type="entry name" value="Ribosomal_S13"/>
    <property type="match status" value="1"/>
</dbReference>
<name>A0AAX4JWJ3_9TREE</name>
<evidence type="ECO:0000256" key="3">
    <source>
        <dbReference type="ARBA" id="ARBA00022980"/>
    </source>
</evidence>